<dbReference type="EMBL" id="JAEUBG010005865">
    <property type="protein sequence ID" value="KAH3672099.1"/>
    <property type="molecule type" value="Genomic_DNA"/>
</dbReference>
<reference evidence="2" key="2">
    <citation type="submission" date="2021-01" db="EMBL/GenBank/DDBJ databases">
        <authorList>
            <person name="Schikora-Tamarit M.A."/>
        </authorList>
    </citation>
    <scope>NUCLEOTIDE SEQUENCE</scope>
    <source>
        <strain evidence="2">CBS2887</strain>
    </source>
</reference>
<evidence type="ECO:0000313" key="2">
    <source>
        <dbReference type="EMBL" id="KAH3672099.1"/>
    </source>
</evidence>
<dbReference type="PANTHER" id="PTHR28241">
    <property type="entry name" value="MITOCHONDRIAL IMPORT PROTEIN 1"/>
    <property type="match status" value="1"/>
</dbReference>
<dbReference type="GO" id="GO:0045040">
    <property type="term" value="P:protein insertion into mitochondrial outer membrane"/>
    <property type="evidence" value="ECO:0007669"/>
    <property type="project" value="TreeGrafter"/>
</dbReference>
<name>A0A9P8PIQ9_WICPI</name>
<dbReference type="GO" id="GO:0070096">
    <property type="term" value="P:mitochondrial outer membrane translocase complex assembly"/>
    <property type="evidence" value="ECO:0007669"/>
    <property type="project" value="TreeGrafter"/>
</dbReference>
<protein>
    <recommendedName>
        <fullName evidence="4">TOM13-domain-containing protein</fullName>
    </recommendedName>
</protein>
<dbReference type="InterPro" id="IPR013262">
    <property type="entry name" value="OMP_MIM1/TOM13_mt"/>
</dbReference>
<evidence type="ECO:0000313" key="3">
    <source>
        <dbReference type="Proteomes" id="UP000774326"/>
    </source>
</evidence>
<evidence type="ECO:0000256" key="1">
    <source>
        <dbReference type="SAM" id="MobiDB-lite"/>
    </source>
</evidence>
<accession>A0A9P8PIQ9</accession>
<sequence length="109" mass="12116">MSPSQEEVYPEVTQQEETITEEVESDSEEDSITSITQTSLTPPLSTLSKITTVLASLSINLFLPFLNGLMLGFGELVAHEVGLKWGWFGANVYRPAARQQETQRKTKLV</sequence>
<reference evidence="2" key="1">
    <citation type="journal article" date="2021" name="Open Biol.">
        <title>Shared evolutionary footprints suggest mitochondrial oxidative damage underlies multiple complex I losses in fungi.</title>
        <authorList>
            <person name="Schikora-Tamarit M.A."/>
            <person name="Marcet-Houben M."/>
            <person name="Nosek J."/>
            <person name="Gabaldon T."/>
        </authorList>
    </citation>
    <scope>NUCLEOTIDE SEQUENCE</scope>
    <source>
        <strain evidence="2">CBS2887</strain>
    </source>
</reference>
<dbReference type="Pfam" id="PF08219">
    <property type="entry name" value="TOM13"/>
    <property type="match status" value="1"/>
</dbReference>
<dbReference type="AlphaFoldDB" id="A0A9P8PIQ9"/>
<dbReference type="GO" id="GO:0005741">
    <property type="term" value="C:mitochondrial outer membrane"/>
    <property type="evidence" value="ECO:0007669"/>
    <property type="project" value="InterPro"/>
</dbReference>
<comment type="caution">
    <text evidence="2">The sequence shown here is derived from an EMBL/GenBank/DDBJ whole genome shotgun (WGS) entry which is preliminary data.</text>
</comment>
<organism evidence="2 3">
    <name type="scientific">Wickerhamomyces pijperi</name>
    <name type="common">Yeast</name>
    <name type="synonym">Pichia pijperi</name>
    <dbReference type="NCBI Taxonomy" id="599730"/>
    <lineage>
        <taxon>Eukaryota</taxon>
        <taxon>Fungi</taxon>
        <taxon>Dikarya</taxon>
        <taxon>Ascomycota</taxon>
        <taxon>Saccharomycotina</taxon>
        <taxon>Saccharomycetes</taxon>
        <taxon>Phaffomycetales</taxon>
        <taxon>Wickerhamomycetaceae</taxon>
        <taxon>Wickerhamomyces</taxon>
    </lineage>
</organism>
<dbReference type="Proteomes" id="UP000774326">
    <property type="component" value="Unassembled WGS sequence"/>
</dbReference>
<feature type="compositionally biased region" description="Acidic residues" evidence="1">
    <location>
        <begin position="18"/>
        <end position="31"/>
    </location>
</feature>
<proteinExistence type="predicted"/>
<dbReference type="PANTHER" id="PTHR28241:SF1">
    <property type="entry name" value="MITOCHONDRIAL IMPORT PROTEIN 1"/>
    <property type="match status" value="1"/>
</dbReference>
<dbReference type="OrthoDB" id="5529571at2759"/>
<keyword evidence="3" id="KW-1185">Reference proteome</keyword>
<gene>
    <name evidence="2" type="ORF">WICPIJ_010143</name>
</gene>
<evidence type="ECO:0008006" key="4">
    <source>
        <dbReference type="Google" id="ProtNLM"/>
    </source>
</evidence>
<feature type="region of interest" description="Disordered" evidence="1">
    <location>
        <begin position="1"/>
        <end position="37"/>
    </location>
</feature>